<dbReference type="NCBIfam" id="TIGR01726">
    <property type="entry name" value="HEQRo_perm_3TM"/>
    <property type="match status" value="1"/>
</dbReference>
<dbReference type="InterPro" id="IPR035906">
    <property type="entry name" value="MetI-like_sf"/>
</dbReference>
<keyword evidence="10" id="KW-1185">Reference proteome</keyword>
<evidence type="ECO:0000313" key="10">
    <source>
        <dbReference type="Proteomes" id="UP000655366"/>
    </source>
</evidence>
<evidence type="ECO:0000259" key="8">
    <source>
        <dbReference type="PROSITE" id="PS50928"/>
    </source>
</evidence>
<evidence type="ECO:0000256" key="7">
    <source>
        <dbReference type="RuleBase" id="RU363032"/>
    </source>
</evidence>
<dbReference type="GO" id="GO:0043190">
    <property type="term" value="C:ATP-binding cassette (ABC) transporter complex"/>
    <property type="evidence" value="ECO:0007669"/>
    <property type="project" value="InterPro"/>
</dbReference>
<feature type="transmembrane region" description="Helical" evidence="7">
    <location>
        <begin position="104"/>
        <end position="124"/>
    </location>
</feature>
<dbReference type="RefSeq" id="WP_196396676.1">
    <property type="nucleotide sequence ID" value="NZ_JADNYM010000011.1"/>
</dbReference>
<evidence type="ECO:0000256" key="3">
    <source>
        <dbReference type="ARBA" id="ARBA00022475"/>
    </source>
</evidence>
<dbReference type="PROSITE" id="PS50928">
    <property type="entry name" value="ABC_TM1"/>
    <property type="match status" value="1"/>
</dbReference>
<proteinExistence type="inferred from homology"/>
<dbReference type="CDD" id="cd06261">
    <property type="entry name" value="TM_PBP2"/>
    <property type="match status" value="1"/>
</dbReference>
<feature type="domain" description="ABC transmembrane type-1" evidence="8">
    <location>
        <begin position="68"/>
        <end position="256"/>
    </location>
</feature>
<comment type="similarity">
    <text evidence="7">Belongs to the binding-protein-dependent transport system permease family.</text>
</comment>
<dbReference type="InterPro" id="IPR000515">
    <property type="entry name" value="MetI-like"/>
</dbReference>
<dbReference type="SUPFAM" id="SSF161098">
    <property type="entry name" value="MetI-like"/>
    <property type="match status" value="1"/>
</dbReference>
<dbReference type="PANTHER" id="PTHR30614">
    <property type="entry name" value="MEMBRANE COMPONENT OF AMINO ACID ABC TRANSPORTER"/>
    <property type="match status" value="1"/>
</dbReference>
<dbReference type="PANTHER" id="PTHR30614:SF21">
    <property type="entry name" value="AMINO ACID ABC TRANSPORTER PERMEASE"/>
    <property type="match status" value="1"/>
</dbReference>
<name>A0A931G4H5_9MICC</name>
<dbReference type="AlphaFoldDB" id="A0A931G4H5"/>
<evidence type="ECO:0000256" key="6">
    <source>
        <dbReference type="ARBA" id="ARBA00023136"/>
    </source>
</evidence>
<accession>A0A931G4H5</accession>
<comment type="subcellular location">
    <subcellularLocation>
        <location evidence="1 7">Cell membrane</location>
        <topology evidence="1 7">Multi-pass membrane protein</topology>
    </subcellularLocation>
</comment>
<comment type="caution">
    <text evidence="9">The sequence shown here is derived from an EMBL/GenBank/DDBJ whole genome shotgun (WGS) entry which is preliminary data.</text>
</comment>
<dbReference type="GO" id="GO:0006865">
    <property type="term" value="P:amino acid transport"/>
    <property type="evidence" value="ECO:0007669"/>
    <property type="project" value="TreeGrafter"/>
</dbReference>
<protein>
    <submittedName>
        <fullName evidence="9">Amino acid ABC transporter permease</fullName>
    </submittedName>
</protein>
<dbReference type="Proteomes" id="UP000655366">
    <property type="component" value="Unassembled WGS sequence"/>
</dbReference>
<feature type="transmembrane region" description="Helical" evidence="7">
    <location>
        <begin position="193"/>
        <end position="215"/>
    </location>
</feature>
<evidence type="ECO:0000256" key="1">
    <source>
        <dbReference type="ARBA" id="ARBA00004651"/>
    </source>
</evidence>
<dbReference type="InterPro" id="IPR043429">
    <property type="entry name" value="ArtM/GltK/GlnP/TcyL/YhdX-like"/>
</dbReference>
<evidence type="ECO:0000256" key="4">
    <source>
        <dbReference type="ARBA" id="ARBA00022692"/>
    </source>
</evidence>
<reference evidence="9 10" key="1">
    <citation type="submission" date="2020-11" db="EMBL/GenBank/DDBJ databases">
        <title>Arthrobacter antarcticus sp. nov., isolated from Antarctic Soil.</title>
        <authorList>
            <person name="Li J."/>
        </authorList>
    </citation>
    <scope>NUCLEOTIDE SEQUENCE [LARGE SCALE GENOMIC DNA]</scope>
    <source>
        <strain evidence="9 10">Z1-20</strain>
    </source>
</reference>
<dbReference type="Pfam" id="PF00528">
    <property type="entry name" value="BPD_transp_1"/>
    <property type="match status" value="1"/>
</dbReference>
<feature type="transmembrane region" description="Helical" evidence="7">
    <location>
        <begin position="19"/>
        <end position="38"/>
    </location>
</feature>
<keyword evidence="6 7" id="KW-0472">Membrane</keyword>
<keyword evidence="2 7" id="KW-0813">Transport</keyword>
<keyword evidence="3" id="KW-1003">Cell membrane</keyword>
<dbReference type="GO" id="GO:0022857">
    <property type="term" value="F:transmembrane transporter activity"/>
    <property type="evidence" value="ECO:0007669"/>
    <property type="project" value="InterPro"/>
</dbReference>
<dbReference type="Gene3D" id="1.10.3720.10">
    <property type="entry name" value="MetI-like"/>
    <property type="match status" value="1"/>
</dbReference>
<keyword evidence="4 7" id="KW-0812">Transmembrane</keyword>
<evidence type="ECO:0000313" key="9">
    <source>
        <dbReference type="EMBL" id="MBG0739736.1"/>
    </source>
</evidence>
<feature type="transmembrane region" description="Helical" evidence="7">
    <location>
        <begin position="72"/>
        <end position="92"/>
    </location>
</feature>
<keyword evidence="5 7" id="KW-1133">Transmembrane helix</keyword>
<feature type="transmembrane region" description="Helical" evidence="7">
    <location>
        <begin position="136"/>
        <end position="156"/>
    </location>
</feature>
<evidence type="ECO:0000256" key="5">
    <source>
        <dbReference type="ARBA" id="ARBA00022989"/>
    </source>
</evidence>
<dbReference type="InterPro" id="IPR010065">
    <property type="entry name" value="AA_ABC_transptr_permease_3TM"/>
</dbReference>
<gene>
    <name evidence="9" type="ORF">IV500_10095</name>
</gene>
<sequence length="287" mass="30684">MNTDQVLFDAVGPKARRRVAILTIASILLTLGLLALAYEQFYQSGQLAPSKWAEFRQSSTWSYLLKAFGNTALAALGAGAIALPMGLVLAVGRLSATKLVRWPCTAVIELLRSVPLLLIIYIFVSALPPYGINPDVFWKLVIPIGLCSGATIAEVFRAGILALPKGQTEAALSLGLTPTQAFRMVVFPQAVRIVLPALIAQVVILLKDTTLGYVVSYGELQQSGKVLVASTGHLVQTYLIITVIYIGMNIVISNAASAIDNRMARRRAGVAGPVPQDATERQLSTIA</sequence>
<organism evidence="9 10">
    <name type="scientific">Arthrobacter terrae</name>
    <dbReference type="NCBI Taxonomy" id="2935737"/>
    <lineage>
        <taxon>Bacteria</taxon>
        <taxon>Bacillati</taxon>
        <taxon>Actinomycetota</taxon>
        <taxon>Actinomycetes</taxon>
        <taxon>Micrococcales</taxon>
        <taxon>Micrococcaceae</taxon>
        <taxon>Arthrobacter</taxon>
    </lineage>
</organism>
<feature type="transmembrane region" description="Helical" evidence="7">
    <location>
        <begin position="235"/>
        <end position="257"/>
    </location>
</feature>
<dbReference type="EMBL" id="JADNYM010000011">
    <property type="protein sequence ID" value="MBG0739736.1"/>
    <property type="molecule type" value="Genomic_DNA"/>
</dbReference>
<evidence type="ECO:0000256" key="2">
    <source>
        <dbReference type="ARBA" id="ARBA00022448"/>
    </source>
</evidence>